<dbReference type="EC" id="4.2.1.1" evidence="3 8"/>
<dbReference type="GO" id="GO:0004089">
    <property type="term" value="F:carbonate dehydratase activity"/>
    <property type="evidence" value="ECO:0007669"/>
    <property type="project" value="UniProtKB-UniRule"/>
</dbReference>
<comment type="function">
    <text evidence="1 8">Reversible hydration of carbon dioxide.</text>
</comment>
<evidence type="ECO:0000256" key="4">
    <source>
        <dbReference type="ARBA" id="ARBA00022723"/>
    </source>
</evidence>
<proteinExistence type="evidence at transcript level"/>
<keyword evidence="8" id="KW-0732">Signal</keyword>
<name>D3PJZ7_LEPSM</name>
<dbReference type="OrthoDB" id="429145at2759"/>
<evidence type="ECO:0000256" key="2">
    <source>
        <dbReference type="ARBA" id="ARBA00010718"/>
    </source>
</evidence>
<dbReference type="SUPFAM" id="SSF51069">
    <property type="entry name" value="Carbonic anhydrase"/>
    <property type="match status" value="1"/>
</dbReference>
<evidence type="ECO:0000256" key="7">
    <source>
        <dbReference type="ARBA" id="ARBA00048348"/>
    </source>
</evidence>
<dbReference type="InterPro" id="IPR018338">
    <property type="entry name" value="Carbonic_anhydrase_a-class_CS"/>
</dbReference>
<dbReference type="CDD" id="cd00326">
    <property type="entry name" value="alpha_CA"/>
    <property type="match status" value="1"/>
</dbReference>
<comment type="similarity">
    <text evidence="2 8">Belongs to the alpha-carbonic anhydrase family.</text>
</comment>
<dbReference type="InterPro" id="IPR023561">
    <property type="entry name" value="Carbonic_anhydrase_a-class"/>
</dbReference>
<protein>
    <recommendedName>
        <fullName evidence="3 8">Carbonic anhydrase</fullName>
        <ecNumber evidence="3 8">4.2.1.1</ecNumber>
    </recommendedName>
</protein>
<dbReference type="SMART" id="SM01057">
    <property type="entry name" value="Carb_anhydrase"/>
    <property type="match status" value="1"/>
</dbReference>
<dbReference type="EMBL" id="BT121953">
    <property type="protein sequence ID" value="ADD38883.1"/>
    <property type="molecule type" value="mRNA"/>
</dbReference>
<evidence type="ECO:0000259" key="9">
    <source>
        <dbReference type="PROSITE" id="PS51144"/>
    </source>
</evidence>
<dbReference type="PROSITE" id="PS51144">
    <property type="entry name" value="ALPHA_CA_2"/>
    <property type="match status" value="1"/>
</dbReference>
<dbReference type="GO" id="GO:0008270">
    <property type="term" value="F:zinc ion binding"/>
    <property type="evidence" value="ECO:0007669"/>
    <property type="project" value="UniProtKB-UniRule"/>
</dbReference>
<evidence type="ECO:0000256" key="1">
    <source>
        <dbReference type="ARBA" id="ARBA00002904"/>
    </source>
</evidence>
<evidence type="ECO:0000313" key="10">
    <source>
        <dbReference type="EMBL" id="ADD38883.1"/>
    </source>
</evidence>
<feature type="signal peptide" evidence="8">
    <location>
        <begin position="1"/>
        <end position="20"/>
    </location>
</feature>
<evidence type="ECO:0000256" key="8">
    <source>
        <dbReference type="RuleBase" id="RU367011"/>
    </source>
</evidence>
<gene>
    <name evidence="10" type="primary">CAH5</name>
</gene>
<sequence>MKLSHTILICLTIFFRLSVSQQKSPNEKYWDSFDVMKICNSGVKQSPINLEDRSTVKGKGSPITFMNYDVAHNFSMKNTGKTAKLSLKDGSTNVPTITSSHLSNDTYKFAQLHFHWGDMDKYGSEHIIDGFQYPIEAHLVHFNTKYGATIEEALSVANKSDNLAVLGVFFDIIPCTITDLDPLISKLKDIQSEGTKVDVKGLALEKLLPTDLNTFFSYEGSLTTPRCNEVVAWTVFKKKQMISEEQLGEFRKLIGEGEPLVNNYRDIQKLNERKVYLYSA</sequence>
<evidence type="ECO:0000256" key="6">
    <source>
        <dbReference type="ARBA" id="ARBA00023239"/>
    </source>
</evidence>
<dbReference type="Gene3D" id="3.10.200.10">
    <property type="entry name" value="Alpha carbonic anhydrase"/>
    <property type="match status" value="1"/>
</dbReference>
<keyword evidence="4 8" id="KW-0479">Metal-binding</keyword>
<reference evidence="10" key="1">
    <citation type="submission" date="2010-03" db="EMBL/GenBank/DDBJ databases">
        <title>Atlantic Lepeophtheirus salmonis ESTs and full-length cDNAs.</title>
        <authorList>
            <person name="Yasuike M."/>
            <person name="von Schalburg K."/>
            <person name="Cooper G."/>
            <person name="Leong J."/>
            <person name="Nilsen F."/>
            <person name="Jones S.R.M."/>
            <person name="Koop B.F."/>
        </authorList>
    </citation>
    <scope>NUCLEOTIDE SEQUENCE</scope>
    <source>
        <strain evidence="10">Atlantic form</strain>
        <tissue evidence="10">Mixed tissue</tissue>
    </source>
</reference>
<organism evidence="10">
    <name type="scientific">Lepeophtheirus salmonis</name>
    <name type="common">Salmon louse</name>
    <name type="synonym">Caligus salmonis</name>
    <dbReference type="NCBI Taxonomy" id="72036"/>
    <lineage>
        <taxon>Eukaryota</taxon>
        <taxon>Metazoa</taxon>
        <taxon>Ecdysozoa</taxon>
        <taxon>Arthropoda</taxon>
        <taxon>Crustacea</taxon>
        <taxon>Multicrustacea</taxon>
        <taxon>Hexanauplia</taxon>
        <taxon>Copepoda</taxon>
        <taxon>Siphonostomatoida</taxon>
        <taxon>Caligidae</taxon>
        <taxon>Lepeophtheirus</taxon>
    </lineage>
</organism>
<comment type="cofactor">
    <cofactor evidence="8">
        <name>Zn(2+)</name>
        <dbReference type="ChEBI" id="CHEBI:29105"/>
    </cofactor>
</comment>
<dbReference type="PANTHER" id="PTHR18952">
    <property type="entry name" value="CARBONIC ANHYDRASE"/>
    <property type="match status" value="1"/>
</dbReference>
<evidence type="ECO:0000256" key="3">
    <source>
        <dbReference type="ARBA" id="ARBA00012925"/>
    </source>
</evidence>
<evidence type="ECO:0000256" key="5">
    <source>
        <dbReference type="ARBA" id="ARBA00022833"/>
    </source>
</evidence>
<keyword evidence="5 8" id="KW-0862">Zinc</keyword>
<dbReference type="InterPro" id="IPR001148">
    <property type="entry name" value="CA_dom"/>
</dbReference>
<comment type="catalytic activity">
    <reaction evidence="7 8">
        <text>hydrogencarbonate + H(+) = CO2 + H2O</text>
        <dbReference type="Rhea" id="RHEA:10748"/>
        <dbReference type="ChEBI" id="CHEBI:15377"/>
        <dbReference type="ChEBI" id="CHEBI:15378"/>
        <dbReference type="ChEBI" id="CHEBI:16526"/>
        <dbReference type="ChEBI" id="CHEBI:17544"/>
        <dbReference type="EC" id="4.2.1.1"/>
    </reaction>
</comment>
<accession>D3PJZ7</accession>
<dbReference type="PROSITE" id="PS00162">
    <property type="entry name" value="ALPHA_CA_1"/>
    <property type="match status" value="1"/>
</dbReference>
<dbReference type="Pfam" id="PF00194">
    <property type="entry name" value="Carb_anhydrase"/>
    <property type="match status" value="1"/>
</dbReference>
<dbReference type="AlphaFoldDB" id="D3PJZ7"/>
<feature type="chain" id="PRO_5025097840" description="Carbonic anhydrase" evidence="8">
    <location>
        <begin position="21"/>
        <end position="280"/>
    </location>
</feature>
<feature type="domain" description="Alpha-carbonic anhydrase" evidence="9">
    <location>
        <begin position="15"/>
        <end position="279"/>
    </location>
</feature>
<dbReference type="GO" id="GO:0005886">
    <property type="term" value="C:plasma membrane"/>
    <property type="evidence" value="ECO:0007669"/>
    <property type="project" value="TreeGrafter"/>
</dbReference>
<keyword evidence="6 8" id="KW-0456">Lyase</keyword>
<dbReference type="InterPro" id="IPR036398">
    <property type="entry name" value="CA_dom_sf"/>
</dbReference>
<dbReference type="PANTHER" id="PTHR18952:SF265">
    <property type="entry name" value="CARBONIC ANHYDRASE"/>
    <property type="match status" value="1"/>
</dbReference>